<dbReference type="Gene3D" id="3.40.50.300">
    <property type="entry name" value="P-loop containing nucleotide triphosphate hydrolases"/>
    <property type="match status" value="2"/>
</dbReference>
<keyword evidence="3" id="KW-1003">Cell membrane</keyword>
<dbReference type="Pfam" id="PF00005">
    <property type="entry name" value="ABC_tran"/>
    <property type="match status" value="2"/>
</dbReference>
<evidence type="ECO:0000256" key="8">
    <source>
        <dbReference type="ARBA" id="ARBA00022967"/>
    </source>
</evidence>
<dbReference type="EMBL" id="JAZHFV010000001">
    <property type="protein sequence ID" value="MEX4005819.1"/>
    <property type="molecule type" value="Genomic_DNA"/>
</dbReference>
<evidence type="ECO:0000256" key="9">
    <source>
        <dbReference type="ARBA" id="ARBA00023136"/>
    </source>
</evidence>
<keyword evidence="4" id="KW-0762">Sugar transport</keyword>
<accession>A0ABV3WNR6</accession>
<evidence type="ECO:0000256" key="6">
    <source>
        <dbReference type="ARBA" id="ARBA00022741"/>
    </source>
</evidence>
<dbReference type="PANTHER" id="PTHR43790:SF3">
    <property type="entry name" value="D-ALLOSE IMPORT ATP-BINDING PROTEIN ALSA-RELATED"/>
    <property type="match status" value="1"/>
</dbReference>
<evidence type="ECO:0000313" key="11">
    <source>
        <dbReference type="EMBL" id="MEX4005819.1"/>
    </source>
</evidence>
<feature type="domain" description="ABC transporter" evidence="10">
    <location>
        <begin position="252"/>
        <end position="494"/>
    </location>
</feature>
<dbReference type="Proteomes" id="UP001559025">
    <property type="component" value="Unassembled WGS sequence"/>
</dbReference>
<keyword evidence="6" id="KW-0547">Nucleotide-binding</keyword>
<dbReference type="InterPro" id="IPR003439">
    <property type="entry name" value="ABC_transporter-like_ATP-bd"/>
</dbReference>
<dbReference type="RefSeq" id="WP_368801254.1">
    <property type="nucleotide sequence ID" value="NZ_JAZHFV010000001.1"/>
</dbReference>
<evidence type="ECO:0000256" key="5">
    <source>
        <dbReference type="ARBA" id="ARBA00022737"/>
    </source>
</evidence>
<evidence type="ECO:0000313" key="12">
    <source>
        <dbReference type="Proteomes" id="UP001559025"/>
    </source>
</evidence>
<keyword evidence="8" id="KW-1278">Translocase</keyword>
<sequence>MAATPLIQVEGLSKSFGPVKALRDMQLVGHAGKVHAVMGENGAGKSTLMKLLSGVFRPDAGTIRLRGETVQFNHPSDAHHAGISTIFQEFSLLPNLSVAENLFLGRTGENGRAVGRGEMKARTVAALAALDLRIDPDRRVGALSVGQQQMIEIAKGVLADASVFIFDEPTAALASHEVETLFALIRRLAGEGKVIFYISHRLSEIFAICDDITIMKDGAFVRCVPAAETNVDEVIQGMVGRPIEELFEPRAAQPGSVLLSAKDLRGEASPHPLSLEIREGEIVGIAGLEGQGQQELMRLLAGFDKADGGSLVLGGDAIEGHSARRRMAAGIGFVPESRKDDGLFLSLDIGANMATAAIARRGILSWVPGIRQQVGGIMKDLAVKAPNARTAVVDLSGGNQQKVVLGRWLLAGARILLCEEPTRGVDVGAKREIYRQLRQFAAGGHGILVTSRELPELIGLCDRLLVIRDGRIVAEVPAEGATESELLRAALPAVESQAA</sequence>
<evidence type="ECO:0000256" key="7">
    <source>
        <dbReference type="ARBA" id="ARBA00022840"/>
    </source>
</evidence>
<dbReference type="InterPro" id="IPR003593">
    <property type="entry name" value="AAA+_ATPase"/>
</dbReference>
<evidence type="ECO:0000256" key="3">
    <source>
        <dbReference type="ARBA" id="ARBA00022475"/>
    </source>
</evidence>
<dbReference type="InterPro" id="IPR050107">
    <property type="entry name" value="ABC_carbohydrate_import_ATPase"/>
</dbReference>
<evidence type="ECO:0000256" key="2">
    <source>
        <dbReference type="ARBA" id="ARBA00022448"/>
    </source>
</evidence>
<protein>
    <submittedName>
        <fullName evidence="11">Sugar ABC transporter ATP-binding protein</fullName>
    </submittedName>
</protein>
<dbReference type="CDD" id="cd03216">
    <property type="entry name" value="ABC_Carb_Monos_I"/>
    <property type="match status" value="1"/>
</dbReference>
<keyword evidence="5" id="KW-0677">Repeat</keyword>
<evidence type="ECO:0000256" key="1">
    <source>
        <dbReference type="ARBA" id="ARBA00005417"/>
    </source>
</evidence>
<comment type="similarity">
    <text evidence="1">Belongs to the ABC transporter superfamily.</text>
</comment>
<organism evidence="11 12">
    <name type="scientific">Neoaquamicrobium sediminum</name>
    <dbReference type="NCBI Taxonomy" id="1849104"/>
    <lineage>
        <taxon>Bacteria</taxon>
        <taxon>Pseudomonadati</taxon>
        <taxon>Pseudomonadota</taxon>
        <taxon>Alphaproteobacteria</taxon>
        <taxon>Hyphomicrobiales</taxon>
        <taxon>Phyllobacteriaceae</taxon>
        <taxon>Neoaquamicrobium</taxon>
    </lineage>
</organism>
<evidence type="ECO:0000259" key="10">
    <source>
        <dbReference type="PROSITE" id="PS50893"/>
    </source>
</evidence>
<dbReference type="InterPro" id="IPR017871">
    <property type="entry name" value="ABC_transporter-like_CS"/>
</dbReference>
<dbReference type="PROSITE" id="PS50893">
    <property type="entry name" value="ABC_TRANSPORTER_2"/>
    <property type="match status" value="2"/>
</dbReference>
<keyword evidence="7 11" id="KW-0067">ATP-binding</keyword>
<dbReference type="InterPro" id="IPR027417">
    <property type="entry name" value="P-loop_NTPase"/>
</dbReference>
<evidence type="ECO:0000256" key="4">
    <source>
        <dbReference type="ARBA" id="ARBA00022597"/>
    </source>
</evidence>
<comment type="caution">
    <text evidence="11">The sequence shown here is derived from an EMBL/GenBank/DDBJ whole genome shotgun (WGS) entry which is preliminary data.</text>
</comment>
<proteinExistence type="inferred from homology"/>
<gene>
    <name evidence="11" type="ORF">V1479_00805</name>
</gene>
<name>A0ABV3WNR6_9HYPH</name>
<dbReference type="CDD" id="cd03215">
    <property type="entry name" value="ABC_Carb_Monos_II"/>
    <property type="match status" value="1"/>
</dbReference>
<keyword evidence="12" id="KW-1185">Reference proteome</keyword>
<dbReference type="SMART" id="SM00382">
    <property type="entry name" value="AAA"/>
    <property type="match status" value="2"/>
</dbReference>
<dbReference type="SUPFAM" id="SSF52540">
    <property type="entry name" value="P-loop containing nucleoside triphosphate hydrolases"/>
    <property type="match status" value="2"/>
</dbReference>
<keyword evidence="2" id="KW-0813">Transport</keyword>
<feature type="domain" description="ABC transporter" evidence="10">
    <location>
        <begin position="7"/>
        <end position="242"/>
    </location>
</feature>
<dbReference type="PANTHER" id="PTHR43790">
    <property type="entry name" value="CARBOHYDRATE TRANSPORT ATP-BINDING PROTEIN MG119-RELATED"/>
    <property type="match status" value="1"/>
</dbReference>
<reference evidence="11 12" key="1">
    <citation type="submission" date="2024-01" db="EMBL/GenBank/DDBJ databases">
        <title>New evidence supports the origin of RcGTA from prophage.</title>
        <authorList>
            <person name="Xu Y."/>
            <person name="Liu B."/>
            <person name="Chen F."/>
        </authorList>
    </citation>
    <scope>NUCLEOTIDE SEQUENCE [LARGE SCALE GENOMIC DNA]</scope>
    <source>
        <strain evidence="11 12">CBW1107-2</strain>
    </source>
</reference>
<dbReference type="GO" id="GO:0005524">
    <property type="term" value="F:ATP binding"/>
    <property type="evidence" value="ECO:0007669"/>
    <property type="project" value="UniProtKB-KW"/>
</dbReference>
<dbReference type="PROSITE" id="PS00211">
    <property type="entry name" value="ABC_TRANSPORTER_1"/>
    <property type="match status" value="2"/>
</dbReference>
<keyword evidence="9" id="KW-0472">Membrane</keyword>